<evidence type="ECO:0000256" key="1">
    <source>
        <dbReference type="ARBA" id="ARBA00022460"/>
    </source>
</evidence>
<evidence type="ECO:0000313" key="4">
    <source>
        <dbReference type="RefSeq" id="XP_026670490.1"/>
    </source>
</evidence>
<dbReference type="Pfam" id="PF00379">
    <property type="entry name" value="Chitin_bind_4"/>
    <property type="match status" value="1"/>
</dbReference>
<organism evidence="3 4">
    <name type="scientific">Ceratina calcarata</name>
    <dbReference type="NCBI Taxonomy" id="156304"/>
    <lineage>
        <taxon>Eukaryota</taxon>
        <taxon>Metazoa</taxon>
        <taxon>Ecdysozoa</taxon>
        <taxon>Arthropoda</taxon>
        <taxon>Hexapoda</taxon>
        <taxon>Insecta</taxon>
        <taxon>Pterygota</taxon>
        <taxon>Neoptera</taxon>
        <taxon>Endopterygota</taxon>
        <taxon>Hymenoptera</taxon>
        <taxon>Apocrita</taxon>
        <taxon>Aculeata</taxon>
        <taxon>Apoidea</taxon>
        <taxon>Anthophila</taxon>
        <taxon>Apidae</taxon>
        <taxon>Ceratina</taxon>
        <taxon>Zadontomerus</taxon>
    </lineage>
</organism>
<dbReference type="InterPro" id="IPR051217">
    <property type="entry name" value="Insect_Cuticle_Struc_Prot"/>
</dbReference>
<dbReference type="GO" id="GO:0042302">
    <property type="term" value="F:structural constituent of cuticle"/>
    <property type="evidence" value="ECO:0007669"/>
    <property type="project" value="UniProtKB-UniRule"/>
</dbReference>
<gene>
    <name evidence="4" type="primary">LOC108626279</name>
</gene>
<sequence>MLETSSRFPVNFLSTIRSKFLQSVNLNLINLQIVILCCLKLTIAGVLQQRFPCAPVGAISANGELVPVTCALKSIEKQVAPTYVRVSAPISYRPLPKASSLVYVAPPIFKTASAVVATDSRTEKEYTAYPRYSFNYGVLDGYTGDSKSAWEERDGDTVKGEYSVVEADGAIRTVTYTADDHNGFNAVVTRNESPKNAQESNLKAFLPATIVSHHH</sequence>
<dbReference type="PRINTS" id="PR00947">
    <property type="entry name" value="CUTICLE"/>
</dbReference>
<dbReference type="GeneID" id="108626279"/>
<dbReference type="PANTHER" id="PTHR12236">
    <property type="entry name" value="STRUCTURAL CONTITUENT OF CUTICLE"/>
    <property type="match status" value="1"/>
</dbReference>
<name>A0AAJ7S4B1_9HYME</name>
<accession>A0AAJ7S4B1</accession>
<proteinExistence type="predicted"/>
<evidence type="ECO:0000256" key="2">
    <source>
        <dbReference type="PROSITE-ProRule" id="PRU00497"/>
    </source>
</evidence>
<evidence type="ECO:0000313" key="3">
    <source>
        <dbReference type="Proteomes" id="UP000694925"/>
    </source>
</evidence>
<dbReference type="GO" id="GO:0031012">
    <property type="term" value="C:extracellular matrix"/>
    <property type="evidence" value="ECO:0007669"/>
    <property type="project" value="TreeGrafter"/>
</dbReference>
<dbReference type="GO" id="GO:0005615">
    <property type="term" value="C:extracellular space"/>
    <property type="evidence" value="ECO:0007669"/>
    <property type="project" value="TreeGrafter"/>
</dbReference>
<dbReference type="InterPro" id="IPR000618">
    <property type="entry name" value="Insect_cuticle"/>
</dbReference>
<dbReference type="InterPro" id="IPR031311">
    <property type="entry name" value="CHIT_BIND_RR_consensus"/>
</dbReference>
<dbReference type="PROSITE" id="PS00233">
    <property type="entry name" value="CHIT_BIND_RR_1"/>
    <property type="match status" value="1"/>
</dbReference>
<protein>
    <submittedName>
        <fullName evidence="4">Uncharacterized protein LOC108626279 isoform X1</fullName>
    </submittedName>
</protein>
<dbReference type="PANTHER" id="PTHR12236:SF95">
    <property type="entry name" value="CUTICULAR PROTEIN 76BD, ISOFORM C-RELATED"/>
    <property type="match status" value="1"/>
</dbReference>
<keyword evidence="3" id="KW-1185">Reference proteome</keyword>
<dbReference type="AlphaFoldDB" id="A0AAJ7S4B1"/>
<reference evidence="4" key="1">
    <citation type="submission" date="2025-08" db="UniProtKB">
        <authorList>
            <consortium name="RefSeq"/>
        </authorList>
    </citation>
    <scope>IDENTIFICATION</scope>
    <source>
        <tissue evidence="4">Whole body</tissue>
    </source>
</reference>
<keyword evidence="1 2" id="KW-0193">Cuticle</keyword>
<dbReference type="RefSeq" id="XP_026670490.1">
    <property type="nucleotide sequence ID" value="XM_026814689.1"/>
</dbReference>
<dbReference type="PROSITE" id="PS51155">
    <property type="entry name" value="CHIT_BIND_RR_2"/>
    <property type="match status" value="1"/>
</dbReference>
<dbReference type="Proteomes" id="UP000694925">
    <property type="component" value="Unplaced"/>
</dbReference>